<comment type="subcellular location">
    <subcellularLocation>
        <location evidence="1">Membrane</location>
        <topology evidence="1">Multi-pass membrane protein</topology>
    </subcellularLocation>
</comment>
<feature type="transmembrane region" description="Helical" evidence="5">
    <location>
        <begin position="66"/>
        <end position="85"/>
    </location>
</feature>
<proteinExistence type="predicted"/>
<feature type="transmembrane region" description="Helical" evidence="5">
    <location>
        <begin position="17"/>
        <end position="37"/>
    </location>
</feature>
<organism evidence="6 7">
    <name type="scientific">Mycena chlorophos</name>
    <name type="common">Agaric fungus</name>
    <name type="synonym">Agaricus chlorophos</name>
    <dbReference type="NCBI Taxonomy" id="658473"/>
    <lineage>
        <taxon>Eukaryota</taxon>
        <taxon>Fungi</taxon>
        <taxon>Dikarya</taxon>
        <taxon>Basidiomycota</taxon>
        <taxon>Agaricomycotina</taxon>
        <taxon>Agaricomycetes</taxon>
        <taxon>Agaricomycetidae</taxon>
        <taxon>Agaricales</taxon>
        <taxon>Marasmiineae</taxon>
        <taxon>Mycenaceae</taxon>
        <taxon>Mycena</taxon>
    </lineage>
</organism>
<evidence type="ECO:0000313" key="6">
    <source>
        <dbReference type="EMBL" id="KAF7296196.1"/>
    </source>
</evidence>
<evidence type="ECO:0000256" key="1">
    <source>
        <dbReference type="ARBA" id="ARBA00004141"/>
    </source>
</evidence>
<dbReference type="EMBL" id="JACAZE010000017">
    <property type="protein sequence ID" value="KAF7296196.1"/>
    <property type="molecule type" value="Genomic_DNA"/>
</dbReference>
<protein>
    <submittedName>
        <fullName evidence="6">Oligosaccharyl transferase subunit OST3/OST6 family</fullName>
    </submittedName>
</protein>
<evidence type="ECO:0000256" key="4">
    <source>
        <dbReference type="ARBA" id="ARBA00023136"/>
    </source>
</evidence>
<evidence type="ECO:0000256" key="2">
    <source>
        <dbReference type="ARBA" id="ARBA00022692"/>
    </source>
</evidence>
<dbReference type="Proteomes" id="UP000613580">
    <property type="component" value="Unassembled WGS sequence"/>
</dbReference>
<keyword evidence="7" id="KW-1185">Reference proteome</keyword>
<name>A0A8H6SAX0_MYCCL</name>
<keyword evidence="2 5" id="KW-0812">Transmembrane</keyword>
<keyword evidence="3 5" id="KW-1133">Transmembrane helix</keyword>
<reference evidence="6" key="1">
    <citation type="submission" date="2020-05" db="EMBL/GenBank/DDBJ databases">
        <title>Mycena genomes resolve the evolution of fungal bioluminescence.</title>
        <authorList>
            <person name="Tsai I.J."/>
        </authorList>
    </citation>
    <scope>NUCLEOTIDE SEQUENCE</scope>
    <source>
        <strain evidence="6">110903Hualien_Pintung</strain>
    </source>
</reference>
<dbReference type="AlphaFoldDB" id="A0A8H6SAX0"/>
<feature type="transmembrane region" description="Helical" evidence="5">
    <location>
        <begin position="97"/>
        <end position="117"/>
    </location>
</feature>
<dbReference type="Pfam" id="PF04756">
    <property type="entry name" value="OST3_OST6"/>
    <property type="match status" value="1"/>
</dbReference>
<dbReference type="InterPro" id="IPR021149">
    <property type="entry name" value="OligosaccharylTrfase_OST3/OST6"/>
</dbReference>
<sequence length="130" mass="14668">MSLAPTHSQAISSATRWLFATACVSFTLIMSGGLMHARIHEVPLTGYTGGWVANGMSHMYGMEVRMVVPMYALLGLSFYMLASIAPKATTSRLRQRLFVYSWTVVMLLTYSVLVVFVKLKNWHYPFRLLL</sequence>
<dbReference type="GO" id="GO:0016020">
    <property type="term" value="C:membrane"/>
    <property type="evidence" value="ECO:0007669"/>
    <property type="project" value="UniProtKB-SubCell"/>
</dbReference>
<keyword evidence="4 5" id="KW-0472">Membrane</keyword>
<keyword evidence="6" id="KW-0808">Transferase</keyword>
<comment type="caution">
    <text evidence="6">The sequence shown here is derived from an EMBL/GenBank/DDBJ whole genome shotgun (WGS) entry which is preliminary data.</text>
</comment>
<accession>A0A8H6SAX0</accession>
<dbReference type="OrthoDB" id="67566at2759"/>
<evidence type="ECO:0000256" key="3">
    <source>
        <dbReference type="ARBA" id="ARBA00022989"/>
    </source>
</evidence>
<dbReference type="GO" id="GO:0016740">
    <property type="term" value="F:transferase activity"/>
    <property type="evidence" value="ECO:0007669"/>
    <property type="project" value="UniProtKB-KW"/>
</dbReference>
<evidence type="ECO:0000313" key="7">
    <source>
        <dbReference type="Proteomes" id="UP000613580"/>
    </source>
</evidence>
<evidence type="ECO:0000256" key="5">
    <source>
        <dbReference type="SAM" id="Phobius"/>
    </source>
</evidence>
<gene>
    <name evidence="6" type="ORF">HMN09_01088300</name>
</gene>